<evidence type="ECO:0000256" key="3">
    <source>
        <dbReference type="ARBA" id="ARBA00022723"/>
    </source>
</evidence>
<evidence type="ECO:0000256" key="10">
    <source>
        <dbReference type="ARBA" id="ARBA00023211"/>
    </source>
</evidence>
<proteinExistence type="inferred from homology"/>
<dbReference type="InterPro" id="IPR036397">
    <property type="entry name" value="RNaseH_sf"/>
</dbReference>
<comment type="subunit">
    <text evidence="11 12">Monomer. Binds crRNA and tracrRNA.</text>
</comment>
<comment type="caution">
    <text evidence="15">The sequence shown here is derived from an EMBL/GenBank/DDBJ whole genome shotgun (WGS) entry which is preliminary data.</text>
</comment>
<dbReference type="GO" id="GO:0003723">
    <property type="term" value="F:RNA binding"/>
    <property type="evidence" value="ECO:0007669"/>
    <property type="project" value="UniProtKB-UniRule"/>
</dbReference>
<evidence type="ECO:0000259" key="14">
    <source>
        <dbReference type="PROSITE" id="PS51749"/>
    </source>
</evidence>
<dbReference type="InterPro" id="IPR003615">
    <property type="entry name" value="HNH_nuc"/>
</dbReference>
<dbReference type="SMART" id="SM00507">
    <property type="entry name" value="HNHc"/>
    <property type="match status" value="1"/>
</dbReference>
<dbReference type="GO" id="GO:0003677">
    <property type="term" value="F:DNA binding"/>
    <property type="evidence" value="ECO:0007669"/>
    <property type="project" value="UniProtKB-UniRule"/>
</dbReference>
<dbReference type="Pfam" id="PF18541">
    <property type="entry name" value="RuvC_III"/>
    <property type="match status" value="1"/>
</dbReference>
<sequence length="1088" mass="125786">MPKEFDPLKPAKYRLALDIGSKSIGFAIIFLKEDVNKLLKPYAIVRSGVRIFGDGRTPAAPGQLGSSLAAERRVKRSIRRQYARKRKRLQRLLRNLKELGFFPDDSKLCKSFEDLNPYELRHKGLTKELKPHEFGRLLMHMAKNRGFQSNRKVDLLADNIDSQAKAETSAMKSAIATLQSRLNGEFETLGAYLYERFKKGETIKSSKTQKGQKAEYEFSISRRMVKQEFDRLWAAQEQFNPELFNEQAKNTLKDTIFFQRNLLPQKVGKCTFLPEHERASKALPSSQYFRIISELNKISFTDAEGLILPISLEQRNKLLKSLRIKQKLSFDRIRTELNLDSTVLINLEHASKDSIEGDKTGYLLSKKEYFGPAWRDLSLETQDAIVTALLTHENEAELVQKLVDDFNIAHDVAKALANARLESQYMRLSKEAIERLIPELEKGVDSQDGYKVPVKYHEATEAAGFGHHSALQENWADFPTLDLKQLHSDDNDKYTVAELPLPYYGKVITRQVAFGTGDVNDPVEKRFGKIANPTVHICLNQVRVLLDEIIAKYGYPYEVNIELARELKQNHEQRQRSIKQQAANKKENEEIRREIKQAYKVEKARIITDSEISRADIEKWRLWRRSKSKLCVYSGKKICETMILNNEVEVDHILPRSRTGDNSYQNKVLVLNKANRIKSNRTPWEAKELFEAQGWSYEDILNRMRALDKHQLFRFAENSMDIWDKNYRSFEARALNDTRYISRVVKDYLKVVCHKDRIVVSNGAHTALIRREFGLNDLLGKKGEKNRDDHRHHAIDACVIGALDRSMLRKLQIAMEVAEKQNSARNFVGLQEPWFNFSTQVRRSIGQIYVSHKPNHNYEGEIFEASIYGLRLISDKRTEKYVGIKRNPETGKTDKPKKSVVVISDPKTQNRYGLRHKFHSEGLPKKYYGLSSSSVFCLEIYRDEKGNWQAYTIPRYEAYRIVKRRGVNALYDNKRSNFEGRPLVMRLMRDDCIAFEKNGVKEVYRIQKINGLKKNITLTRHFDANVDDRYRRMLKAQKAEKAGEDFDSEDLCDDLVFSSFGASSLYSNKARKVTISPMGVLRDPGFKG</sequence>
<dbReference type="PROSITE" id="PS51749">
    <property type="entry name" value="HNH_CAS9"/>
    <property type="match status" value="1"/>
</dbReference>
<comment type="similarity">
    <text evidence="12">Belongs to the CRISPR-associated Cas9 family.</text>
</comment>
<keyword evidence="6 12" id="KW-0460">Magnesium</keyword>
<evidence type="ECO:0000256" key="6">
    <source>
        <dbReference type="ARBA" id="ARBA00022842"/>
    </source>
</evidence>
<keyword evidence="7 12" id="KW-0694">RNA-binding</keyword>
<dbReference type="NCBIfam" id="TIGR01865">
    <property type="entry name" value="cas_Csn1"/>
    <property type="match status" value="1"/>
</dbReference>
<dbReference type="GO" id="GO:0043571">
    <property type="term" value="P:maintenance of CRISPR repeat elements"/>
    <property type="evidence" value="ECO:0007669"/>
    <property type="project" value="UniProtKB-UniRule"/>
</dbReference>
<gene>
    <name evidence="12" type="primary">cas9</name>
    <name evidence="15" type="ORF">HMPREF2130_04545</name>
</gene>
<keyword evidence="9 12" id="KW-0238">DNA-binding</keyword>
<dbReference type="Gene3D" id="3.30.420.10">
    <property type="entry name" value="Ribonuclease H-like superfamily/Ribonuclease H"/>
    <property type="match status" value="3"/>
</dbReference>
<dbReference type="GO" id="GO:0016787">
    <property type="term" value="F:hydrolase activity"/>
    <property type="evidence" value="ECO:0007669"/>
    <property type="project" value="UniProtKB-KW"/>
</dbReference>
<name>A0A096BCZ5_9BURK</name>
<dbReference type="eggNOG" id="COG3513">
    <property type="taxonomic scope" value="Bacteria"/>
</dbReference>
<evidence type="ECO:0000313" key="15">
    <source>
        <dbReference type="EMBL" id="KGF31059.1"/>
    </source>
</evidence>
<feature type="coiled-coil region" evidence="13">
    <location>
        <begin position="561"/>
        <end position="588"/>
    </location>
</feature>
<evidence type="ECO:0000256" key="7">
    <source>
        <dbReference type="ARBA" id="ARBA00022884"/>
    </source>
</evidence>
<dbReference type="Pfam" id="PF18470">
    <property type="entry name" value="Cas9_a"/>
    <property type="match status" value="1"/>
</dbReference>
<dbReference type="EC" id="3.1.-.-" evidence="12"/>
<evidence type="ECO:0000256" key="13">
    <source>
        <dbReference type="SAM" id="Coils"/>
    </source>
</evidence>
<feature type="binding site" evidence="12">
    <location>
        <position position="18"/>
    </location>
    <ligand>
        <name>Mg(2+)</name>
        <dbReference type="ChEBI" id="CHEBI:18420"/>
        <label>1</label>
    </ligand>
</feature>
<dbReference type="Pfam" id="PF13395">
    <property type="entry name" value="HNH_4"/>
    <property type="match status" value="1"/>
</dbReference>
<feature type="binding site" evidence="12">
    <location>
        <position position="18"/>
    </location>
    <ligand>
        <name>Mg(2+)</name>
        <dbReference type="ChEBI" id="CHEBI:18420"/>
        <label>2</label>
    </ligand>
</feature>
<dbReference type="InterPro" id="IPR028629">
    <property type="entry name" value="Cas9"/>
</dbReference>
<feature type="active site" description="For RuvC-like nuclease domain" evidence="12">
    <location>
        <position position="18"/>
    </location>
</feature>
<evidence type="ECO:0000313" key="16">
    <source>
        <dbReference type="Proteomes" id="UP000029629"/>
    </source>
</evidence>
<keyword evidence="3 12" id="KW-0479">Metal-binding</keyword>
<reference evidence="15 16" key="1">
    <citation type="submission" date="2014-07" db="EMBL/GenBank/DDBJ databases">
        <authorList>
            <person name="McCorrison J."/>
            <person name="Sanka R."/>
            <person name="Torralba M."/>
            <person name="Gillis M."/>
            <person name="Haft D.H."/>
            <person name="Methe B."/>
            <person name="Sutton G."/>
            <person name="Nelson K.E."/>
        </authorList>
    </citation>
    <scope>NUCLEOTIDE SEQUENCE [LARGE SCALE GENOMIC DNA]</scope>
    <source>
        <strain evidence="15 16">DNF00040</strain>
    </source>
</reference>
<evidence type="ECO:0000256" key="12">
    <source>
        <dbReference type="HAMAP-Rule" id="MF_01480"/>
    </source>
</evidence>
<evidence type="ECO:0000256" key="8">
    <source>
        <dbReference type="ARBA" id="ARBA00023118"/>
    </source>
</evidence>
<keyword evidence="5 12" id="KW-0378">Hydrolase</keyword>
<feature type="domain" description="HNH Cas9-type" evidence="14">
    <location>
        <begin position="570"/>
        <end position="735"/>
    </location>
</feature>
<organism evidence="15 16">
    <name type="scientific">Oligella urethralis DNF00040</name>
    <dbReference type="NCBI Taxonomy" id="1401065"/>
    <lineage>
        <taxon>Bacteria</taxon>
        <taxon>Pseudomonadati</taxon>
        <taxon>Pseudomonadota</taxon>
        <taxon>Betaproteobacteria</taxon>
        <taxon>Burkholderiales</taxon>
        <taxon>Alcaligenaceae</taxon>
        <taxon>Oligella</taxon>
    </lineage>
</organism>
<evidence type="ECO:0000256" key="2">
    <source>
        <dbReference type="ARBA" id="ARBA00022722"/>
    </source>
</evidence>
<comment type="function">
    <text evidence="12">CRISPR (clustered regularly interspaced short palindromic repeat) is an adaptive immune system that provides protection against mobile genetic elements (viruses, transposable elements and conjugative plasmids). CRISPR clusters contain spacers, sequences complementary to antecedent mobile elements, and target invading nucleic acids. CRISPR clusters are transcribed and processed into CRISPR RNA (crRNA). In type II CRISPR systems correct processing of pre-crRNA requires a trans-encoded small RNA (tracrRNA), endogenous ribonuclease 3 (rnc) and this protein. The tracrRNA serves as a guide for ribonuclease 3-aided processing of pre-crRNA. Subsequently Cas9/crRNA/tracrRNA endonucleolytically cleaves linear or circular dsDNA target complementary to the spacer; Cas9 is inactive in the absence of the 2 guide RNAs (gRNA). Cas9 recognizes the protospacer adjacent motif (PAM) in the CRISPR repeat sequences to help distinguish self versus nonself, as targets within the bacterial CRISPR locus do not have PAMs. PAM recognition is also required for catalytic activity.</text>
</comment>
<evidence type="ECO:0000256" key="4">
    <source>
        <dbReference type="ARBA" id="ARBA00022759"/>
    </source>
</evidence>
<dbReference type="EMBL" id="JRNI01000017">
    <property type="protein sequence ID" value="KGF31059.1"/>
    <property type="molecule type" value="Genomic_DNA"/>
</dbReference>
<keyword evidence="10" id="KW-0464">Manganese</keyword>
<dbReference type="RefSeq" id="WP_036558567.1">
    <property type="nucleotide sequence ID" value="NZ_JRNI01000017.1"/>
</dbReference>
<dbReference type="AlphaFoldDB" id="A0A096BCZ5"/>
<dbReference type="GO" id="GO:0046872">
    <property type="term" value="F:metal ion binding"/>
    <property type="evidence" value="ECO:0007669"/>
    <property type="project" value="UniProtKB-UniRule"/>
</dbReference>
<evidence type="ECO:0000256" key="5">
    <source>
        <dbReference type="ARBA" id="ARBA00022801"/>
    </source>
</evidence>
<keyword evidence="4 12" id="KW-0255">Endonuclease</keyword>
<feature type="active site" description="Proton acceptor for HNH nuclease domain" evidence="12">
    <location>
        <position position="652"/>
    </location>
</feature>
<evidence type="ECO:0000256" key="9">
    <source>
        <dbReference type="ARBA" id="ARBA00023125"/>
    </source>
</evidence>
<dbReference type="GO" id="GO:0004519">
    <property type="term" value="F:endonuclease activity"/>
    <property type="evidence" value="ECO:0007669"/>
    <property type="project" value="UniProtKB-UniRule"/>
</dbReference>
<feature type="binding site" evidence="12">
    <location>
        <position position="562"/>
    </location>
    <ligand>
        <name>Mg(2+)</name>
        <dbReference type="ChEBI" id="CHEBI:18420"/>
        <label>1</label>
    </ligand>
</feature>
<accession>A0A096BCZ5</accession>
<dbReference type="OrthoDB" id="9777169at2"/>
<dbReference type="InterPro" id="IPR040619">
    <property type="entry name" value="Cas9_alpha-helical_lobe"/>
</dbReference>
<comment type="cofactor">
    <cofactor evidence="1 12">
        <name>Mg(2+)</name>
        <dbReference type="ChEBI" id="CHEBI:18420"/>
    </cofactor>
</comment>
<dbReference type="InterPro" id="IPR041383">
    <property type="entry name" value="RuvC_III"/>
</dbReference>
<dbReference type="InterPro" id="IPR033114">
    <property type="entry name" value="HNH_CAS9"/>
</dbReference>
<comment type="domain">
    <text evidence="12">Has 2 endonuclease domains. The discontinuous RuvC-like domain cleaves the target DNA noncomplementary to crRNA while the HNH nuclease domain cleaves the target DNA complementary to crRNA.</text>
</comment>
<evidence type="ECO:0000256" key="1">
    <source>
        <dbReference type="ARBA" id="ARBA00001946"/>
    </source>
</evidence>
<keyword evidence="13" id="KW-0175">Coiled coil</keyword>
<feature type="binding site" evidence="12">
    <location>
        <position position="793"/>
    </location>
    <ligand>
        <name>Mg(2+)</name>
        <dbReference type="ChEBI" id="CHEBI:18420"/>
        <label>2</label>
    </ligand>
</feature>
<feature type="binding site" evidence="12">
    <location>
        <position position="566"/>
    </location>
    <ligand>
        <name>Mg(2+)</name>
        <dbReference type="ChEBI" id="CHEBI:18420"/>
        <label>1</label>
    </ligand>
</feature>
<keyword evidence="8 12" id="KW-0051">Antiviral defense</keyword>
<keyword evidence="2 12" id="KW-0540">Nuclease</keyword>
<dbReference type="HAMAP" id="MF_01480">
    <property type="entry name" value="Cas9"/>
    <property type="match status" value="1"/>
</dbReference>
<dbReference type="GO" id="GO:0051607">
    <property type="term" value="P:defense response to virus"/>
    <property type="evidence" value="ECO:0007669"/>
    <property type="project" value="UniProtKB-UniRule"/>
</dbReference>
<evidence type="ECO:0000256" key="11">
    <source>
        <dbReference type="ARBA" id="ARBA00046380"/>
    </source>
</evidence>
<protein>
    <recommendedName>
        <fullName evidence="12">CRISPR-associated endonuclease Cas9</fullName>
        <ecNumber evidence="12">3.1.-.-</ecNumber>
    </recommendedName>
</protein>
<dbReference type="Proteomes" id="UP000029629">
    <property type="component" value="Unassembled WGS sequence"/>
</dbReference>
<keyword evidence="16" id="KW-1185">Reference proteome</keyword>
<feature type="binding site" evidence="12">
    <location>
        <position position="566"/>
    </location>
    <ligand>
        <name>Mg(2+)</name>
        <dbReference type="ChEBI" id="CHEBI:18420"/>
        <label>2</label>
    </ligand>
</feature>